<evidence type="ECO:0000259" key="7">
    <source>
        <dbReference type="Pfam" id="PF00107"/>
    </source>
</evidence>
<evidence type="ECO:0000256" key="5">
    <source>
        <dbReference type="ARBA" id="ARBA00023002"/>
    </source>
</evidence>
<dbReference type="FunFam" id="3.40.50.720:FF:000112">
    <property type="entry name" value="Enoyl-[acyl-carrier-protein] reductase 1, mitochondrial"/>
    <property type="match status" value="1"/>
</dbReference>
<feature type="domain" description="Alcohol dehydrogenase-like C-terminal" evidence="7">
    <location>
        <begin position="36"/>
        <end position="163"/>
    </location>
</feature>
<keyword evidence="4" id="KW-0809">Transit peptide</keyword>
<dbReference type="CDD" id="cd08290">
    <property type="entry name" value="ETR"/>
    <property type="match status" value="1"/>
</dbReference>
<organism evidence="8 9">
    <name type="scientific">Conidiobolus coronatus (strain ATCC 28846 / CBS 209.66 / NRRL 28638)</name>
    <name type="common">Delacroixia coronata</name>
    <dbReference type="NCBI Taxonomy" id="796925"/>
    <lineage>
        <taxon>Eukaryota</taxon>
        <taxon>Fungi</taxon>
        <taxon>Fungi incertae sedis</taxon>
        <taxon>Zoopagomycota</taxon>
        <taxon>Entomophthoromycotina</taxon>
        <taxon>Entomophthoromycetes</taxon>
        <taxon>Entomophthorales</taxon>
        <taxon>Ancylistaceae</taxon>
        <taxon>Conidiobolus</taxon>
    </lineage>
</organism>
<evidence type="ECO:0000256" key="6">
    <source>
        <dbReference type="ARBA" id="ARBA00023128"/>
    </source>
</evidence>
<comment type="similarity">
    <text evidence="2">Belongs to the zinc-containing alcohol dehydrogenase family. Quinone oxidoreductase subfamily.</text>
</comment>
<dbReference type="OrthoDB" id="7482721at2759"/>
<dbReference type="STRING" id="796925.A0A137NXD1"/>
<comment type="subcellular location">
    <subcellularLocation>
        <location evidence="1">Mitochondrion</location>
    </subcellularLocation>
</comment>
<keyword evidence="5" id="KW-0560">Oxidoreductase</keyword>
<reference evidence="8 9" key="1">
    <citation type="journal article" date="2015" name="Genome Biol. Evol.">
        <title>Phylogenomic analyses indicate that early fungi evolved digesting cell walls of algal ancestors of land plants.</title>
        <authorList>
            <person name="Chang Y."/>
            <person name="Wang S."/>
            <person name="Sekimoto S."/>
            <person name="Aerts A.L."/>
            <person name="Choi C."/>
            <person name="Clum A."/>
            <person name="LaButti K.M."/>
            <person name="Lindquist E.A."/>
            <person name="Yee Ngan C."/>
            <person name="Ohm R.A."/>
            <person name="Salamov A.A."/>
            <person name="Grigoriev I.V."/>
            <person name="Spatafora J.W."/>
            <person name="Berbee M.L."/>
        </authorList>
    </citation>
    <scope>NUCLEOTIDE SEQUENCE [LARGE SCALE GENOMIC DNA]</scope>
    <source>
        <strain evidence="8 9">NRRL 28638</strain>
    </source>
</reference>
<dbReference type="Proteomes" id="UP000070444">
    <property type="component" value="Unassembled WGS sequence"/>
</dbReference>
<dbReference type="InterPro" id="IPR013149">
    <property type="entry name" value="ADH-like_C"/>
</dbReference>
<dbReference type="GO" id="GO:0005739">
    <property type="term" value="C:mitochondrion"/>
    <property type="evidence" value="ECO:0007669"/>
    <property type="project" value="UniProtKB-SubCell"/>
</dbReference>
<sequence>MVGMLGVNPCTAYRMLKDFADLKKGDWIIQNGSNSAVGQGIIQLCRIWGINTLNIVREREGIETVKEELKALGANITVTDKEFRSSEFQENLKNQGITFKVGFNCVGGKLVNDMAKVLENKANLVTYGGMSREPVTLSTSNLIFKQINFTGYWMAEWNESAKLSERKEMWTALLKLMASGEFKLPGYEVFNFSDCNEESFEKIKQSLTLSNKGGSSKLKKLIQFD</sequence>
<keyword evidence="6" id="KW-0496">Mitochondrion</keyword>
<accession>A0A137NXD1</accession>
<dbReference type="SUPFAM" id="SSF51735">
    <property type="entry name" value="NAD(P)-binding Rossmann-fold domains"/>
    <property type="match status" value="1"/>
</dbReference>
<keyword evidence="3" id="KW-0521">NADP</keyword>
<dbReference type="Gene3D" id="3.40.50.720">
    <property type="entry name" value="NAD(P)-binding Rossmann-like Domain"/>
    <property type="match status" value="1"/>
</dbReference>
<evidence type="ECO:0000313" key="9">
    <source>
        <dbReference type="Proteomes" id="UP000070444"/>
    </source>
</evidence>
<dbReference type="InterPro" id="IPR051034">
    <property type="entry name" value="Mito_Enoyl-ACP_Reductase"/>
</dbReference>
<protein>
    <submittedName>
        <fullName evidence="8">NAD(P)-binding protein</fullName>
    </submittedName>
</protein>
<dbReference type="Gene3D" id="3.90.180.10">
    <property type="entry name" value="Medium-chain alcohol dehydrogenases, catalytic domain"/>
    <property type="match status" value="1"/>
</dbReference>
<dbReference type="PANTHER" id="PTHR43981:SF2">
    <property type="entry name" value="ENOYL-[ACYL-CARRIER-PROTEIN] REDUCTASE, MITOCHONDRIAL"/>
    <property type="match status" value="1"/>
</dbReference>
<evidence type="ECO:0000256" key="4">
    <source>
        <dbReference type="ARBA" id="ARBA00022946"/>
    </source>
</evidence>
<name>A0A137NXD1_CONC2</name>
<gene>
    <name evidence="8" type="ORF">CONCODRAFT_10624</name>
</gene>
<proteinExistence type="inferred from homology"/>
<evidence type="ECO:0000256" key="3">
    <source>
        <dbReference type="ARBA" id="ARBA00022857"/>
    </source>
</evidence>
<dbReference type="InterPro" id="IPR036291">
    <property type="entry name" value="NAD(P)-bd_dom_sf"/>
</dbReference>
<evidence type="ECO:0000313" key="8">
    <source>
        <dbReference type="EMBL" id="KXN67314.1"/>
    </source>
</evidence>
<dbReference type="GO" id="GO:0016491">
    <property type="term" value="F:oxidoreductase activity"/>
    <property type="evidence" value="ECO:0007669"/>
    <property type="project" value="UniProtKB-KW"/>
</dbReference>
<evidence type="ECO:0000256" key="1">
    <source>
        <dbReference type="ARBA" id="ARBA00004173"/>
    </source>
</evidence>
<dbReference type="Pfam" id="PF00107">
    <property type="entry name" value="ADH_zinc_N"/>
    <property type="match status" value="1"/>
</dbReference>
<dbReference type="AlphaFoldDB" id="A0A137NXD1"/>
<evidence type="ECO:0000256" key="2">
    <source>
        <dbReference type="ARBA" id="ARBA00010371"/>
    </source>
</evidence>
<dbReference type="PANTHER" id="PTHR43981">
    <property type="entry name" value="ENOYL-[ACYL-CARRIER-PROTEIN] REDUCTASE, MITOCHONDRIAL"/>
    <property type="match status" value="1"/>
</dbReference>
<dbReference type="GO" id="GO:0006631">
    <property type="term" value="P:fatty acid metabolic process"/>
    <property type="evidence" value="ECO:0007669"/>
    <property type="project" value="TreeGrafter"/>
</dbReference>
<dbReference type="EMBL" id="KQ964644">
    <property type="protein sequence ID" value="KXN67314.1"/>
    <property type="molecule type" value="Genomic_DNA"/>
</dbReference>
<keyword evidence="9" id="KW-1185">Reference proteome</keyword>